<dbReference type="InterPro" id="IPR000182">
    <property type="entry name" value="GNAT_dom"/>
</dbReference>
<protein>
    <recommendedName>
        <fullName evidence="1">N-acetyltransferase domain-containing protein</fullName>
    </recommendedName>
</protein>
<comment type="caution">
    <text evidence="2">The sequence shown here is derived from an EMBL/GenBank/DDBJ whole genome shotgun (WGS) entry which is preliminary data.</text>
</comment>
<gene>
    <name evidence="2" type="ORF">EA71_01894</name>
</gene>
<dbReference type="SUPFAM" id="SSF55729">
    <property type="entry name" value="Acyl-CoA N-acyltransferases (Nat)"/>
    <property type="match status" value="1"/>
</dbReference>
<dbReference type="InterPro" id="IPR016181">
    <property type="entry name" value="Acyl_CoA_acyltransferase"/>
</dbReference>
<dbReference type="Pfam" id="PF00583">
    <property type="entry name" value="Acetyltransf_1"/>
    <property type="match status" value="1"/>
</dbReference>
<dbReference type="EMBL" id="LEPB01000004">
    <property type="protein sequence ID" value="RCA11139.1"/>
    <property type="molecule type" value="Genomic_DNA"/>
</dbReference>
<dbReference type="PROSITE" id="PS51186">
    <property type="entry name" value="GNAT"/>
    <property type="match status" value="1"/>
</dbReference>
<feature type="domain" description="N-acetyltransferase" evidence="1">
    <location>
        <begin position="25"/>
        <end position="156"/>
    </location>
</feature>
<evidence type="ECO:0000313" key="2">
    <source>
        <dbReference type="EMBL" id="RCA11139.1"/>
    </source>
</evidence>
<evidence type="ECO:0000259" key="1">
    <source>
        <dbReference type="PROSITE" id="PS51186"/>
    </source>
</evidence>
<proteinExistence type="predicted"/>
<name>A0A367CET7_9ENTE</name>
<sequence length="156" mass="17398">MDTIINLYADRTEKNLNKKMNNQITILRPLPLQKNVVVDFIKANFCEQWAVESEVAFCNVVPTIFVAILDSKMVEFCCYNATSMGFLSPIGVVKKFRGMNIGFSLVNTTLDSMKVAGYAHTIVGSCSNALQFYTKNFGAQVIESSKNNSIYDKVIS</sequence>
<reference evidence="2 3" key="1">
    <citation type="submission" date="2015-06" db="EMBL/GenBank/DDBJ databases">
        <title>The Genome Sequence of Enterococcus durans 4EA1.</title>
        <authorList>
            <consortium name="The Broad Institute Genomics Platform"/>
            <consortium name="The Broad Institute Genome Sequencing Center for Infectious Disease"/>
            <person name="Earl A.M."/>
            <person name="Van Tyne D."/>
            <person name="Lebreton F."/>
            <person name="Saavedra J.T."/>
            <person name="Gilmore M.S."/>
            <person name="Manson Mcguire A."/>
            <person name="Clock S."/>
            <person name="Crupain M."/>
            <person name="Rangan U."/>
            <person name="Young S."/>
            <person name="Abouelleil A."/>
            <person name="Cao P."/>
            <person name="Chapman S.B."/>
            <person name="Griggs A."/>
            <person name="Priest M."/>
            <person name="Shea T."/>
            <person name="Wortman J."/>
            <person name="Nusbaum C."/>
            <person name="Birren B."/>
        </authorList>
    </citation>
    <scope>NUCLEOTIDE SEQUENCE [LARGE SCALE GENOMIC DNA]</scope>
    <source>
        <strain evidence="2 3">4EA1</strain>
    </source>
</reference>
<accession>A0A367CET7</accession>
<organism evidence="2 3">
    <name type="scientific">Enterococcus durans</name>
    <dbReference type="NCBI Taxonomy" id="53345"/>
    <lineage>
        <taxon>Bacteria</taxon>
        <taxon>Bacillati</taxon>
        <taxon>Bacillota</taxon>
        <taxon>Bacilli</taxon>
        <taxon>Lactobacillales</taxon>
        <taxon>Enterococcaceae</taxon>
        <taxon>Enterococcus</taxon>
    </lineage>
</organism>
<evidence type="ECO:0000313" key="3">
    <source>
        <dbReference type="Proteomes" id="UP000252797"/>
    </source>
</evidence>
<dbReference type="Proteomes" id="UP000252797">
    <property type="component" value="Unassembled WGS sequence"/>
</dbReference>
<dbReference type="RefSeq" id="WP_051661470.1">
    <property type="nucleotide sequence ID" value="NZ_LEPB01000004.1"/>
</dbReference>
<dbReference type="Gene3D" id="3.40.630.30">
    <property type="match status" value="1"/>
</dbReference>
<dbReference type="AlphaFoldDB" id="A0A367CET7"/>
<dbReference type="GO" id="GO:0016747">
    <property type="term" value="F:acyltransferase activity, transferring groups other than amino-acyl groups"/>
    <property type="evidence" value="ECO:0007669"/>
    <property type="project" value="InterPro"/>
</dbReference>